<feature type="region of interest" description="Disordered" evidence="1">
    <location>
        <begin position="1"/>
        <end position="116"/>
    </location>
</feature>
<reference evidence="3" key="1">
    <citation type="submission" date="2024-07" db="EMBL/GenBank/DDBJ databases">
        <title>Two chromosome-level genome assemblies of Korean endemic species Abeliophyllum distichum and Forsythia ovata (Oleaceae).</title>
        <authorList>
            <person name="Jang H."/>
        </authorList>
    </citation>
    <scope>NUCLEOTIDE SEQUENCE [LARGE SCALE GENOMIC DNA]</scope>
</reference>
<dbReference type="NCBIfam" id="TIGR01571">
    <property type="entry name" value="A_thal_Cys_rich"/>
    <property type="match status" value="1"/>
</dbReference>
<gene>
    <name evidence="2" type="ORF">Fot_48090</name>
</gene>
<dbReference type="InterPro" id="IPR006461">
    <property type="entry name" value="PLAC_motif_containing"/>
</dbReference>
<keyword evidence="3" id="KW-1185">Reference proteome</keyword>
<feature type="compositionally biased region" description="Pro residues" evidence="1">
    <location>
        <begin position="7"/>
        <end position="19"/>
    </location>
</feature>
<accession>A0ABD1QS92</accession>
<evidence type="ECO:0000313" key="2">
    <source>
        <dbReference type="EMBL" id="KAL2479076.1"/>
    </source>
</evidence>
<comment type="caution">
    <text evidence="2">The sequence shown here is derived from an EMBL/GenBank/DDBJ whole genome shotgun (WGS) entry which is preliminary data.</text>
</comment>
<evidence type="ECO:0000256" key="1">
    <source>
        <dbReference type="SAM" id="MobiDB-lite"/>
    </source>
</evidence>
<evidence type="ECO:0000313" key="3">
    <source>
        <dbReference type="Proteomes" id="UP001604277"/>
    </source>
</evidence>
<dbReference type="AlphaFoldDB" id="A0ABD1QS92"/>
<protein>
    <submittedName>
        <fullName evidence="2">Protein PLANT CADMIUM RESISTANCE 6</fullName>
    </submittedName>
</protein>
<proteinExistence type="predicted"/>
<sequence length="302" mass="33553">MGNPGDATPPPSRPPPSPPNKENEYESHQPRSTLNKPQSFPPPQDLYPDEDEQQPFPPPQHHPQSFPPPHDEDDYATPVKPHAFPPPHDSDFTSPPVKPQAFPPHHDDEPQAFPPAYNTNFQQQNPVAFSPAQTYAPPVHGRVQMGHPAPAVQSSPFNQGATPTPSGWKSELFDCMKDPQNALITAFFPCVTFGQIAEIVDSGHTSCGSSGMMYGVIAFCIAMPCIMSCTYRTKLRSKFGLIETPAPDWAVHCFCEWCALCQEYRELKERGYDPSIGWLGNEMAQQQQQKFPMAAPMGQRMM</sequence>
<dbReference type="Proteomes" id="UP001604277">
    <property type="component" value="Unassembled WGS sequence"/>
</dbReference>
<dbReference type="Pfam" id="PF04749">
    <property type="entry name" value="PLAC8"/>
    <property type="match status" value="1"/>
</dbReference>
<name>A0ABD1QS92_9LAMI</name>
<dbReference type="EMBL" id="JBFOLJ010000014">
    <property type="protein sequence ID" value="KAL2479076.1"/>
    <property type="molecule type" value="Genomic_DNA"/>
</dbReference>
<feature type="compositionally biased region" description="Pro residues" evidence="1">
    <location>
        <begin position="55"/>
        <end position="68"/>
    </location>
</feature>
<organism evidence="2 3">
    <name type="scientific">Forsythia ovata</name>
    <dbReference type="NCBI Taxonomy" id="205694"/>
    <lineage>
        <taxon>Eukaryota</taxon>
        <taxon>Viridiplantae</taxon>
        <taxon>Streptophyta</taxon>
        <taxon>Embryophyta</taxon>
        <taxon>Tracheophyta</taxon>
        <taxon>Spermatophyta</taxon>
        <taxon>Magnoliopsida</taxon>
        <taxon>eudicotyledons</taxon>
        <taxon>Gunneridae</taxon>
        <taxon>Pentapetalae</taxon>
        <taxon>asterids</taxon>
        <taxon>lamiids</taxon>
        <taxon>Lamiales</taxon>
        <taxon>Oleaceae</taxon>
        <taxon>Forsythieae</taxon>
        <taxon>Forsythia</taxon>
    </lineage>
</organism>
<dbReference type="PANTHER" id="PTHR15907">
    <property type="entry name" value="DUF614 FAMILY PROTEIN-RELATED"/>
    <property type="match status" value="1"/>
</dbReference>